<evidence type="ECO:0000313" key="2">
    <source>
        <dbReference type="EMBL" id="OAF63318.1"/>
    </source>
</evidence>
<feature type="compositionally biased region" description="Basic and acidic residues" evidence="1">
    <location>
        <begin position="1"/>
        <end position="12"/>
    </location>
</feature>
<sequence length="351" mass="38523">MDGHGPTRRQNEPRQYASSSDRFAPSQVSGRSFADELAGRRRQPAVAGPDSSSQRNALSNYSFYAGQEPSFTAVSSVEQVTYPTEYAQEPHHQQPNYASYDSNLTYGMGQQPLGGLMYESSQQFNQQQSAAAGQVLSNTNPFYPSDSMATQVHSGIYSGPAGSIGLPQTLQEGTAGPETSATIDHGYRRCSADLGQIFQNISDGTLAVASQLLSSFSEWLISHVEDMELTVDDTAQEEIRSKLWDDFNNAWLALMHKQMTLTLGLLETGITLQQSQLMTAEVISKMCSDLIKLNDDYLEKHGLVNYQYGVLEDQIIESAIICLDILENYGSQQEGQQMLSIRGQASTSRPG</sequence>
<dbReference type="OrthoDB" id="5552418at2759"/>
<proteinExistence type="predicted"/>
<evidence type="ECO:0000256" key="1">
    <source>
        <dbReference type="SAM" id="MobiDB-lite"/>
    </source>
</evidence>
<dbReference type="EMBL" id="KV441386">
    <property type="protein sequence ID" value="OAF63318.1"/>
    <property type="molecule type" value="Genomic_DNA"/>
</dbReference>
<feature type="region of interest" description="Disordered" evidence="1">
    <location>
        <begin position="1"/>
        <end position="56"/>
    </location>
</feature>
<organism evidence="2">
    <name type="scientific">Pseudogymnoascus destructans</name>
    <dbReference type="NCBI Taxonomy" id="655981"/>
    <lineage>
        <taxon>Eukaryota</taxon>
        <taxon>Fungi</taxon>
        <taxon>Dikarya</taxon>
        <taxon>Ascomycota</taxon>
        <taxon>Pezizomycotina</taxon>
        <taxon>Leotiomycetes</taxon>
        <taxon>Thelebolales</taxon>
        <taxon>Thelebolaceae</taxon>
        <taxon>Pseudogymnoascus</taxon>
    </lineage>
</organism>
<protein>
    <submittedName>
        <fullName evidence="2">Uncharacterized protein</fullName>
    </submittedName>
</protein>
<dbReference type="Proteomes" id="UP000077154">
    <property type="component" value="Unassembled WGS sequence"/>
</dbReference>
<gene>
    <name evidence="2" type="ORF">VC83_00505</name>
</gene>
<dbReference type="eggNOG" id="ENOG502S0NF">
    <property type="taxonomic scope" value="Eukaryota"/>
</dbReference>
<accession>A0A177AMQ4</accession>
<reference evidence="2" key="1">
    <citation type="submission" date="2016-03" db="EMBL/GenBank/DDBJ databases">
        <title>Updated assembly of Pseudogymnoascus destructans, the fungus causing white-nose syndrome of bats.</title>
        <authorList>
            <person name="Palmer J.M."/>
            <person name="Drees K.P."/>
            <person name="Foster J.T."/>
            <person name="Lindner D.L."/>
        </authorList>
    </citation>
    <scope>NUCLEOTIDE SEQUENCE [LARGE SCALE GENOMIC DNA]</scope>
    <source>
        <strain evidence="2">20631-21</strain>
    </source>
</reference>
<name>A0A177AMQ4_9PEZI</name>
<dbReference type="GeneID" id="36283600"/>
<feature type="compositionally biased region" description="Polar residues" evidence="1">
    <location>
        <begin position="16"/>
        <end position="30"/>
    </location>
</feature>
<dbReference type="VEuPathDB" id="FungiDB:GMDG_00828"/>
<dbReference type="AlphaFoldDB" id="A0A177AMQ4"/>
<dbReference type="RefSeq" id="XP_024328587.1">
    <property type="nucleotide sequence ID" value="XM_024464196.1"/>
</dbReference>